<feature type="coiled-coil region" evidence="2">
    <location>
        <begin position="84"/>
        <end position="142"/>
    </location>
</feature>
<evidence type="ECO:0000256" key="2">
    <source>
        <dbReference type="SAM" id="Coils"/>
    </source>
</evidence>
<dbReference type="GO" id="GO:0000795">
    <property type="term" value="C:synaptonemal complex"/>
    <property type="evidence" value="ECO:0007669"/>
    <property type="project" value="InterPro"/>
</dbReference>
<keyword evidence="2" id="KW-0175">Coiled coil</keyword>
<evidence type="ECO:0000256" key="1">
    <source>
        <dbReference type="ARBA" id="ARBA00023254"/>
    </source>
</evidence>
<dbReference type="PANTHER" id="PTHR22663:SF17">
    <property type="entry name" value="RING FINGER PROTEIN NARYA-RELATED"/>
    <property type="match status" value="1"/>
</dbReference>
<keyword evidence="1" id="KW-0469">Meiosis</keyword>
<reference evidence="4 5" key="1">
    <citation type="journal article" date="2023" name="Elife">
        <title>Identification of key yeast species and microbe-microbe interactions impacting larval growth of Drosophila in the wild.</title>
        <authorList>
            <person name="Mure A."/>
            <person name="Sugiura Y."/>
            <person name="Maeda R."/>
            <person name="Honda K."/>
            <person name="Sakurai N."/>
            <person name="Takahashi Y."/>
            <person name="Watada M."/>
            <person name="Katoh T."/>
            <person name="Gotoh A."/>
            <person name="Gotoh Y."/>
            <person name="Taniguchi I."/>
            <person name="Nakamura K."/>
            <person name="Hayashi T."/>
            <person name="Katayama T."/>
            <person name="Uemura T."/>
            <person name="Hattori Y."/>
        </authorList>
    </citation>
    <scope>NUCLEOTIDE SEQUENCE [LARGE SCALE GENOMIC DNA]</scope>
    <source>
        <strain evidence="4 5">PK-24</strain>
    </source>
</reference>
<organism evidence="4 5">
    <name type="scientific">Pichia kluyveri</name>
    <name type="common">Yeast</name>
    <dbReference type="NCBI Taxonomy" id="36015"/>
    <lineage>
        <taxon>Eukaryota</taxon>
        <taxon>Fungi</taxon>
        <taxon>Dikarya</taxon>
        <taxon>Ascomycota</taxon>
        <taxon>Saccharomycotina</taxon>
        <taxon>Pichiomycetes</taxon>
        <taxon>Pichiales</taxon>
        <taxon>Pichiaceae</taxon>
        <taxon>Pichia</taxon>
    </lineage>
</organism>
<feature type="region of interest" description="Disordered" evidence="3">
    <location>
        <begin position="210"/>
        <end position="288"/>
    </location>
</feature>
<dbReference type="InterPro" id="IPR042123">
    <property type="entry name" value="Zip3/RNF212-like"/>
</dbReference>
<dbReference type="EMBL" id="BTGB01000001">
    <property type="protein sequence ID" value="GMM43620.1"/>
    <property type="molecule type" value="Genomic_DNA"/>
</dbReference>
<evidence type="ECO:0000313" key="4">
    <source>
        <dbReference type="EMBL" id="GMM43620.1"/>
    </source>
</evidence>
<gene>
    <name evidence="4" type="ORF">DAPK24_001950</name>
</gene>
<dbReference type="GO" id="GO:0019789">
    <property type="term" value="F:SUMO transferase activity"/>
    <property type="evidence" value="ECO:0007669"/>
    <property type="project" value="InterPro"/>
</dbReference>
<evidence type="ECO:0000256" key="3">
    <source>
        <dbReference type="SAM" id="MobiDB-lite"/>
    </source>
</evidence>
<feature type="compositionally biased region" description="Low complexity" evidence="3">
    <location>
        <begin position="223"/>
        <end position="264"/>
    </location>
</feature>
<dbReference type="GO" id="GO:0016925">
    <property type="term" value="P:protein sumoylation"/>
    <property type="evidence" value="ECO:0007669"/>
    <property type="project" value="TreeGrafter"/>
</dbReference>
<protein>
    <submittedName>
        <fullName evidence="4">SUMO ligase</fullName>
    </submittedName>
</protein>
<name>A0AAV5QX71_PICKL</name>
<dbReference type="Proteomes" id="UP001378960">
    <property type="component" value="Unassembled WGS sequence"/>
</dbReference>
<feature type="region of interest" description="Disordered" evidence="3">
    <location>
        <begin position="163"/>
        <end position="188"/>
    </location>
</feature>
<feature type="compositionally biased region" description="Basic and acidic residues" evidence="3">
    <location>
        <begin position="164"/>
        <end position="186"/>
    </location>
</feature>
<dbReference type="GO" id="GO:0016874">
    <property type="term" value="F:ligase activity"/>
    <property type="evidence" value="ECO:0007669"/>
    <property type="project" value="UniProtKB-KW"/>
</dbReference>
<dbReference type="GO" id="GO:0007129">
    <property type="term" value="P:homologous chromosome pairing at meiosis"/>
    <property type="evidence" value="ECO:0007669"/>
    <property type="project" value="TreeGrafter"/>
</dbReference>
<dbReference type="AlphaFoldDB" id="A0AAV5QX71"/>
<keyword evidence="4" id="KW-0436">Ligase</keyword>
<keyword evidence="5" id="KW-1185">Reference proteome</keyword>
<dbReference type="GO" id="GO:0007131">
    <property type="term" value="P:reciprocal meiotic recombination"/>
    <property type="evidence" value="ECO:0007669"/>
    <property type="project" value="InterPro"/>
</dbReference>
<evidence type="ECO:0000313" key="5">
    <source>
        <dbReference type="Proteomes" id="UP001378960"/>
    </source>
</evidence>
<sequence>MEEYLYCGICYKNIRDTTLYLTSCAHVICEEHVERDYCNKCKNRGVSIIKIEKDLNLIEDNIRDIIEPSYEKLSNLQFGNKFQFEQMKGLIDYYKNNVKNLREKNNRLKELLRKSRNELDKCSGYQKEIEELKKEIKDRDIKERSLSNGKGIEFVNKLKKFSMKSRENSVTREDQRNNDQRNDNNNHIRNMSIQAESTNINTSSIIRSNLSSSKIGNGGGNRGRIMSSMGNISSSLSSSSSSSSRMGIKSSSSSSINGSNNMNNKRIKSRQMMFKPPISRNLNNYNKR</sequence>
<comment type="caution">
    <text evidence="4">The sequence shown here is derived from an EMBL/GenBank/DDBJ whole genome shotgun (WGS) entry which is preliminary data.</text>
</comment>
<dbReference type="PANTHER" id="PTHR22663">
    <property type="entry name" value="RING FINGER PROTEIN NARYA-RELATED"/>
    <property type="match status" value="1"/>
</dbReference>
<proteinExistence type="predicted"/>
<accession>A0AAV5QX71</accession>